<evidence type="ECO:0000313" key="2">
    <source>
        <dbReference type="EMBL" id="CAK0788880.1"/>
    </source>
</evidence>
<dbReference type="EMBL" id="CAUYUJ010000131">
    <property type="protein sequence ID" value="CAK0788880.1"/>
    <property type="molecule type" value="Genomic_DNA"/>
</dbReference>
<evidence type="ECO:0000256" key="1">
    <source>
        <dbReference type="SAM" id="MobiDB-lite"/>
    </source>
</evidence>
<accession>A0ABN9PBY0</accession>
<feature type="compositionally biased region" description="Basic and acidic residues" evidence="1">
    <location>
        <begin position="130"/>
        <end position="143"/>
    </location>
</feature>
<dbReference type="Proteomes" id="UP001189429">
    <property type="component" value="Unassembled WGS sequence"/>
</dbReference>
<organism evidence="2 3">
    <name type="scientific">Prorocentrum cordatum</name>
    <dbReference type="NCBI Taxonomy" id="2364126"/>
    <lineage>
        <taxon>Eukaryota</taxon>
        <taxon>Sar</taxon>
        <taxon>Alveolata</taxon>
        <taxon>Dinophyceae</taxon>
        <taxon>Prorocentrales</taxon>
        <taxon>Prorocentraceae</taxon>
        <taxon>Prorocentrum</taxon>
    </lineage>
</organism>
<name>A0ABN9PBY0_9DINO</name>
<feature type="region of interest" description="Disordered" evidence="1">
    <location>
        <begin position="85"/>
        <end position="213"/>
    </location>
</feature>
<feature type="non-terminal residue" evidence="2">
    <location>
        <position position="213"/>
    </location>
</feature>
<keyword evidence="3" id="KW-1185">Reference proteome</keyword>
<gene>
    <name evidence="2" type="ORF">PCOR1329_LOCUS604</name>
</gene>
<evidence type="ECO:0000313" key="3">
    <source>
        <dbReference type="Proteomes" id="UP001189429"/>
    </source>
</evidence>
<sequence length="213" mass="22451">MADNRRSITMSPSPEPPSPRAKQVMQQIKTIASEAADYRDVGSRLTEISRAFGEELRLLRADHDALRADVAAMRASLEIAGLLPSRDVESNAQGSCGEGVKAKASAPSSPCSSPARSGRRTRIAQADCTPDVRRSTSVHEPRKPAPLGHSVSFPVFPQLSARGPRSARGPTTEGAAPQLRTAERARGRAGVHTIGAEAEPAACARATSPREAG</sequence>
<proteinExistence type="predicted"/>
<feature type="compositionally biased region" description="Low complexity" evidence="1">
    <location>
        <begin position="196"/>
        <end position="206"/>
    </location>
</feature>
<feature type="compositionally biased region" description="Low complexity" evidence="1">
    <location>
        <begin position="104"/>
        <end position="116"/>
    </location>
</feature>
<feature type="region of interest" description="Disordered" evidence="1">
    <location>
        <begin position="1"/>
        <end position="25"/>
    </location>
</feature>
<reference evidence="2" key="1">
    <citation type="submission" date="2023-10" db="EMBL/GenBank/DDBJ databases">
        <authorList>
            <person name="Chen Y."/>
            <person name="Shah S."/>
            <person name="Dougan E. K."/>
            <person name="Thang M."/>
            <person name="Chan C."/>
        </authorList>
    </citation>
    <scope>NUCLEOTIDE SEQUENCE [LARGE SCALE GENOMIC DNA]</scope>
</reference>
<protein>
    <submittedName>
        <fullName evidence="2">Uncharacterized protein</fullName>
    </submittedName>
</protein>
<comment type="caution">
    <text evidence="2">The sequence shown here is derived from an EMBL/GenBank/DDBJ whole genome shotgun (WGS) entry which is preliminary data.</text>
</comment>